<reference evidence="1 2" key="1">
    <citation type="submission" date="2023-04" db="EMBL/GenBank/DDBJ databases">
        <title>Tenacibaculum tangerinum sp. nov., isolated from sea tidal flat of South Korea.</title>
        <authorList>
            <person name="Lee S.H."/>
            <person name="Kim J.-J."/>
        </authorList>
    </citation>
    <scope>NUCLEOTIDE SEQUENCE [LARGE SCALE GENOMIC DNA]</scope>
    <source>
        <strain evidence="1 2">GRR-S3-23</strain>
    </source>
</reference>
<evidence type="ECO:0008006" key="3">
    <source>
        <dbReference type="Google" id="ProtNLM"/>
    </source>
</evidence>
<organism evidence="1 2">
    <name type="scientific">Tenacibaculum tangerinum</name>
    <dbReference type="NCBI Taxonomy" id="3038772"/>
    <lineage>
        <taxon>Bacteria</taxon>
        <taxon>Pseudomonadati</taxon>
        <taxon>Bacteroidota</taxon>
        <taxon>Flavobacteriia</taxon>
        <taxon>Flavobacteriales</taxon>
        <taxon>Flavobacteriaceae</taxon>
        <taxon>Tenacibaculum</taxon>
    </lineage>
</organism>
<name>A0ABY8L6N1_9FLAO</name>
<accession>A0ABY8L6N1</accession>
<protein>
    <recommendedName>
        <fullName evidence="3">TonB C-terminal domain-containing protein</fullName>
    </recommendedName>
</protein>
<dbReference type="EMBL" id="CP122539">
    <property type="protein sequence ID" value="WGH77032.1"/>
    <property type="molecule type" value="Genomic_DNA"/>
</dbReference>
<evidence type="ECO:0000313" key="2">
    <source>
        <dbReference type="Proteomes" id="UP001232001"/>
    </source>
</evidence>
<gene>
    <name evidence="1" type="ORF">P8625_07825</name>
</gene>
<dbReference type="Proteomes" id="UP001232001">
    <property type="component" value="Chromosome"/>
</dbReference>
<keyword evidence="2" id="KW-1185">Reference proteome</keyword>
<sequence length="136" mass="15242">MPFKKGERRADADNVVNFTKVDVSPSFTSCINLPVQEKDACFREEIHKRIATSLQQYNFTTATNLNEEVVIKLLINKKGKFLVEKIIASKTIDSQLPALDSIIKLTIAKLPTVQPAMKRGVPVTTQYQLPITIKTP</sequence>
<evidence type="ECO:0000313" key="1">
    <source>
        <dbReference type="EMBL" id="WGH77032.1"/>
    </source>
</evidence>
<dbReference type="RefSeq" id="WP_279652887.1">
    <property type="nucleotide sequence ID" value="NZ_CP122539.1"/>
</dbReference>
<proteinExistence type="predicted"/>